<dbReference type="Proteomes" id="UP000002669">
    <property type="component" value="Unassembled WGS sequence"/>
</dbReference>
<evidence type="ECO:0000313" key="4">
    <source>
        <dbReference type="EMBL" id="EFQ96957.1"/>
    </source>
</evidence>
<dbReference type="EMBL" id="DS989822">
    <property type="protein sequence ID" value="EFQ96957.1"/>
    <property type="molecule type" value="Genomic_DNA"/>
</dbReference>
<feature type="active site" description="Proton acceptor; for dehydratase activity" evidence="2">
    <location>
        <position position="380"/>
    </location>
</feature>
<dbReference type="InterPro" id="IPR049900">
    <property type="entry name" value="PKS_mFAS_DH"/>
</dbReference>
<dbReference type="PANTHER" id="PTHR43775">
    <property type="entry name" value="FATTY ACID SYNTHASE"/>
    <property type="match status" value="1"/>
</dbReference>
<dbReference type="InParanoid" id="E5R1W4"/>
<dbReference type="SUPFAM" id="SSF55048">
    <property type="entry name" value="Probable ACP-binding domain of malonyl-CoA ACP transacylase"/>
    <property type="match status" value="1"/>
</dbReference>
<feature type="region of interest" description="N-terminal hotdog fold" evidence="2">
    <location>
        <begin position="348"/>
        <end position="486"/>
    </location>
</feature>
<dbReference type="Pfam" id="PF14765">
    <property type="entry name" value="PS-DH"/>
    <property type="match status" value="1"/>
</dbReference>
<feature type="domain" description="PKS/mFAS DH" evidence="3">
    <location>
        <begin position="348"/>
        <end position="657"/>
    </location>
</feature>
<dbReference type="RefSeq" id="XP_003175909.1">
    <property type="nucleotide sequence ID" value="XM_003175861.1"/>
</dbReference>
<dbReference type="GO" id="GO:0004312">
    <property type="term" value="F:fatty acid synthase activity"/>
    <property type="evidence" value="ECO:0007669"/>
    <property type="project" value="TreeGrafter"/>
</dbReference>
<proteinExistence type="predicted"/>
<dbReference type="OMA" id="FATHPRY"/>
<dbReference type="InterPro" id="IPR042104">
    <property type="entry name" value="PKS_dehydratase_sf"/>
</dbReference>
<dbReference type="VEuPathDB" id="FungiDB:MGYG_08878"/>
<evidence type="ECO:0000256" key="2">
    <source>
        <dbReference type="PROSITE-ProRule" id="PRU01363"/>
    </source>
</evidence>
<dbReference type="OrthoDB" id="329835at2759"/>
<dbReference type="eggNOG" id="KOG1202">
    <property type="taxonomic scope" value="Eukaryota"/>
</dbReference>
<dbReference type="PROSITE" id="PS52019">
    <property type="entry name" value="PKS_MFAS_DH"/>
    <property type="match status" value="1"/>
</dbReference>
<dbReference type="InterPro" id="IPR016036">
    <property type="entry name" value="Malonyl_transacylase_ACP-bd"/>
</dbReference>
<reference evidence="5" key="1">
    <citation type="journal article" date="2012" name="MBio">
        <title>Comparative genome analysis of Trichophyton rubrum and related dermatophytes reveals candidate genes involved in infection.</title>
        <authorList>
            <person name="Martinez D.A."/>
            <person name="Oliver B.G."/>
            <person name="Graeser Y."/>
            <person name="Goldberg J.M."/>
            <person name="Li W."/>
            <person name="Martinez-Rossi N.M."/>
            <person name="Monod M."/>
            <person name="Shelest E."/>
            <person name="Barton R.C."/>
            <person name="Birch E."/>
            <person name="Brakhage A.A."/>
            <person name="Chen Z."/>
            <person name="Gurr S.J."/>
            <person name="Heiman D."/>
            <person name="Heitman J."/>
            <person name="Kosti I."/>
            <person name="Rossi A."/>
            <person name="Saif S."/>
            <person name="Samalova M."/>
            <person name="Saunders C.W."/>
            <person name="Shea T."/>
            <person name="Summerbell R.C."/>
            <person name="Xu J."/>
            <person name="Young S."/>
            <person name="Zeng Q."/>
            <person name="Birren B.W."/>
            <person name="Cuomo C.A."/>
            <person name="White T.C."/>
        </authorList>
    </citation>
    <scope>NUCLEOTIDE SEQUENCE [LARGE SCALE GENOMIC DNA]</scope>
    <source>
        <strain evidence="5">ATCC MYA-4604 / CBS 118893</strain>
    </source>
</reference>
<gene>
    <name evidence="4" type="ORF">MGYG_08878</name>
</gene>
<dbReference type="SMART" id="SM00827">
    <property type="entry name" value="PKS_AT"/>
    <property type="match status" value="1"/>
</dbReference>
<dbReference type="SUPFAM" id="SSF52151">
    <property type="entry name" value="FabD/lysophospholipase-like"/>
    <property type="match status" value="1"/>
</dbReference>
<dbReference type="InterPro" id="IPR014043">
    <property type="entry name" value="Acyl_transferase_dom"/>
</dbReference>
<dbReference type="AlphaFoldDB" id="E5R1W4"/>
<dbReference type="GeneID" id="10031249"/>
<dbReference type="InterPro" id="IPR050091">
    <property type="entry name" value="PKS_NRPS_Biosynth_Enz"/>
</dbReference>
<evidence type="ECO:0000313" key="5">
    <source>
        <dbReference type="Proteomes" id="UP000002669"/>
    </source>
</evidence>
<dbReference type="GO" id="GO:0044550">
    <property type="term" value="P:secondary metabolite biosynthetic process"/>
    <property type="evidence" value="ECO:0007669"/>
    <property type="project" value="TreeGrafter"/>
</dbReference>
<dbReference type="PANTHER" id="PTHR43775:SF50">
    <property type="entry name" value="HIGHLY REDUCING POLYKETIDE SYNTHASE SRDA"/>
    <property type="match status" value="1"/>
</dbReference>
<feature type="region of interest" description="C-terminal hotdog fold" evidence="2">
    <location>
        <begin position="504"/>
        <end position="657"/>
    </location>
</feature>
<protein>
    <recommendedName>
        <fullName evidence="3">PKS/mFAS DH domain-containing protein</fullName>
    </recommendedName>
</protein>
<dbReference type="SMART" id="SM00826">
    <property type="entry name" value="PKS_DH"/>
    <property type="match status" value="1"/>
</dbReference>
<evidence type="ECO:0000256" key="1">
    <source>
        <dbReference type="ARBA" id="ARBA00022679"/>
    </source>
</evidence>
<sequence length="807" mass="89712">MIGHSSGELAAAYAAGLISAESAIVAAYLRGVHATRTQEPGAMMAVAIGPTDAEDLLVEQGIPPEDVCVACINSQHSVTLSGKSQSIDILHSVLKARSVLCKKLATGGKAYHSPSMRSVGSGYSDAIMEAAEVPNGLNGTNQQPNGYGLVAPLIATINSAAGCHSAVNQGDKADTDSRPVMIPSVTLEPLRPSEISGAYWQRNLESPVLFDPALKCLLEHTFGRENRNVDCLIEICPHSALKGPINQIISSPEVTEIWKSNLGTTPKISYESTLERHHSAENDMMRLATSLFIKGCSIDMRQVNGQAYYRPEKPLVGLPMYHWNHTNPHPLIVTRATKDYKFATHPRYDLIGSRLPGNNRLEPIWRNNLRLKDVPWIKDHVIGNAVIVPGAAYIAMAIEAAAQFAEDATLGGPPFEFEDAKFHLHTVAVKTALVIGASGTADIMINLRPTDASATHNRFDFKICSVTDDQWTEHANGSISYEIMHGKRTMKSSFANETADPIFEEMIGKDAWYDRLRYRGFDFGPFFRVIDELEILRYESRARAKAPILRTMAKDSPHESRYAVHPLTIDAVLQGRVVAVYNSRADKEATQIPVFVEDMVIYPASWAKNQTGIIDSVAWTEGARSGGSHSRLVTEDGYEIISTKHVRWRQFENQGSQEKLAKSTAREPYYRLHWKPDVDFLDSEKATGLYHSDFKSPLGIKYLDEIHNIRIRLETVTVLYIYKALELISKESLPSDPSLRWIHGYYDWMQHVRAEAAAGKMVLCDNDATKLTHDMRERRIETLLSELPSNFPQLEYNTVVMKNMTGI</sequence>
<dbReference type="GO" id="GO:0006633">
    <property type="term" value="P:fatty acid biosynthetic process"/>
    <property type="evidence" value="ECO:0007669"/>
    <property type="project" value="TreeGrafter"/>
</dbReference>
<accession>E5R1W4</accession>
<organism evidence="5">
    <name type="scientific">Arthroderma gypseum (strain ATCC MYA-4604 / CBS 118893)</name>
    <name type="common">Microsporum gypseum</name>
    <dbReference type="NCBI Taxonomy" id="535722"/>
    <lineage>
        <taxon>Eukaryota</taxon>
        <taxon>Fungi</taxon>
        <taxon>Dikarya</taxon>
        <taxon>Ascomycota</taxon>
        <taxon>Pezizomycotina</taxon>
        <taxon>Eurotiomycetes</taxon>
        <taxon>Eurotiomycetidae</taxon>
        <taxon>Onygenales</taxon>
        <taxon>Arthrodermataceae</taxon>
        <taxon>Nannizzia</taxon>
    </lineage>
</organism>
<dbReference type="InterPro" id="IPR001227">
    <property type="entry name" value="Ac_transferase_dom_sf"/>
</dbReference>
<name>E5R1W4_ARTGP</name>
<dbReference type="InterPro" id="IPR049552">
    <property type="entry name" value="PKS_DH_N"/>
</dbReference>
<keyword evidence="1" id="KW-0808">Transferase</keyword>
<dbReference type="Gene3D" id="3.40.366.10">
    <property type="entry name" value="Malonyl-Coenzyme A Acyl Carrier Protein, domain 2"/>
    <property type="match status" value="2"/>
</dbReference>
<dbReference type="InterPro" id="IPR049551">
    <property type="entry name" value="PKS_DH_C"/>
</dbReference>
<dbReference type="Pfam" id="PF21089">
    <property type="entry name" value="PKS_DH_N"/>
    <property type="match status" value="1"/>
</dbReference>
<keyword evidence="5" id="KW-1185">Reference proteome</keyword>
<dbReference type="HOGENOM" id="CLU_349147_0_0_1"/>
<evidence type="ECO:0000259" key="3">
    <source>
        <dbReference type="PROSITE" id="PS52019"/>
    </source>
</evidence>
<dbReference type="STRING" id="535722.E5R1W4"/>
<dbReference type="InterPro" id="IPR020807">
    <property type="entry name" value="PKS_DH"/>
</dbReference>
<feature type="active site" description="Proton donor; for dehydratase activity" evidence="2">
    <location>
        <position position="570"/>
    </location>
</feature>
<dbReference type="Pfam" id="PF00698">
    <property type="entry name" value="Acyl_transf_1"/>
    <property type="match status" value="1"/>
</dbReference>
<dbReference type="Gene3D" id="3.10.129.110">
    <property type="entry name" value="Polyketide synthase dehydratase"/>
    <property type="match status" value="1"/>
</dbReference>
<dbReference type="InterPro" id="IPR016035">
    <property type="entry name" value="Acyl_Trfase/lysoPLipase"/>
</dbReference>
<dbReference type="Gene3D" id="3.30.70.3290">
    <property type="match status" value="1"/>
</dbReference>